<sequence length="476" mass="54425">MSTKVTDFLISIFQKFFTRKLFAQQNKPLSVVELATQKWKEPAESFVHLSKYKKPTIPMQQAIYILWEKQSVSLINVEEHVLKAQNLLRNLPVNVRAETLGIAYAQDLDQCASRLIDLAPFKIDGFSALARTIQQDWELNAREDDLALAFYRVLTVYGFSLLEAAVAQVRLLNRRVSSSKAKIDFLESLREIIQQLPVAMRSKMLSQAYQDDYIQLAEVLIDLNTFKIEGLKPIAAAIKQAWDEQERSDALALSFYRVVTAYGLDPIAALESIVRILVKLADYAQAEAVLCEAFTQGLLFSADLYWRFLGLVQRLERPPMRQLELLQHFVNHYPRHQTLGLAFKKIGDLFGDSLDDYAQALKAYTQAEEHGMVVPQLQSYRAGDWDTIPALRKHPDYKFPPVVVVDLEVDPQSGAPVGSRVFEVAAVRYRGEQYVIEERHIWINMSHTSNAIFVRLNGMQKKPECDLITLLMFRLL</sequence>
<organism evidence="1 2">
    <name type="scientific">Dictyobacter arantiisoli</name>
    <dbReference type="NCBI Taxonomy" id="2014874"/>
    <lineage>
        <taxon>Bacteria</taxon>
        <taxon>Bacillati</taxon>
        <taxon>Chloroflexota</taxon>
        <taxon>Ktedonobacteria</taxon>
        <taxon>Ktedonobacterales</taxon>
        <taxon>Dictyobacteraceae</taxon>
        <taxon>Dictyobacter</taxon>
    </lineage>
</organism>
<name>A0A5A5THD5_9CHLR</name>
<evidence type="ECO:0000313" key="2">
    <source>
        <dbReference type="Proteomes" id="UP000322530"/>
    </source>
</evidence>
<gene>
    <name evidence="1" type="ORF">KDI_41200</name>
</gene>
<keyword evidence="2" id="KW-1185">Reference proteome</keyword>
<dbReference type="RefSeq" id="WP_149403431.1">
    <property type="nucleotide sequence ID" value="NZ_BIXY01000074.1"/>
</dbReference>
<dbReference type="EMBL" id="BIXY01000074">
    <property type="protein sequence ID" value="GCF10556.1"/>
    <property type="molecule type" value="Genomic_DNA"/>
</dbReference>
<dbReference type="Proteomes" id="UP000322530">
    <property type="component" value="Unassembled WGS sequence"/>
</dbReference>
<accession>A0A5A5THD5</accession>
<evidence type="ECO:0000313" key="1">
    <source>
        <dbReference type="EMBL" id="GCF10556.1"/>
    </source>
</evidence>
<comment type="caution">
    <text evidence="1">The sequence shown here is derived from an EMBL/GenBank/DDBJ whole genome shotgun (WGS) entry which is preliminary data.</text>
</comment>
<protein>
    <submittedName>
        <fullName evidence="1">Uncharacterized protein</fullName>
    </submittedName>
</protein>
<reference evidence="1 2" key="1">
    <citation type="submission" date="2019-01" db="EMBL/GenBank/DDBJ databases">
        <title>Draft genome sequence of Dictyobacter sp. Uno17.</title>
        <authorList>
            <person name="Wang C.M."/>
            <person name="Zheng Y."/>
            <person name="Sakai Y."/>
            <person name="Abe K."/>
            <person name="Yokota A."/>
            <person name="Yabe S."/>
        </authorList>
    </citation>
    <scope>NUCLEOTIDE SEQUENCE [LARGE SCALE GENOMIC DNA]</scope>
    <source>
        <strain evidence="1 2">Uno17</strain>
    </source>
</reference>
<dbReference type="AlphaFoldDB" id="A0A5A5THD5"/>
<proteinExistence type="predicted"/>